<evidence type="ECO:0000256" key="1">
    <source>
        <dbReference type="SAM" id="MobiDB-lite"/>
    </source>
</evidence>
<feature type="compositionally biased region" description="Low complexity" evidence="1">
    <location>
        <begin position="1110"/>
        <end position="1124"/>
    </location>
</feature>
<proteinExistence type="predicted"/>
<feature type="region of interest" description="Disordered" evidence="1">
    <location>
        <begin position="604"/>
        <end position="626"/>
    </location>
</feature>
<evidence type="ECO:0000313" key="3">
    <source>
        <dbReference type="Proteomes" id="UP001303115"/>
    </source>
</evidence>
<organism evidence="2 3">
    <name type="scientific">Parachaetomium inaequale</name>
    <dbReference type="NCBI Taxonomy" id="2588326"/>
    <lineage>
        <taxon>Eukaryota</taxon>
        <taxon>Fungi</taxon>
        <taxon>Dikarya</taxon>
        <taxon>Ascomycota</taxon>
        <taxon>Pezizomycotina</taxon>
        <taxon>Sordariomycetes</taxon>
        <taxon>Sordariomycetidae</taxon>
        <taxon>Sordariales</taxon>
        <taxon>Chaetomiaceae</taxon>
        <taxon>Parachaetomium</taxon>
    </lineage>
</organism>
<feature type="compositionally biased region" description="Low complexity" evidence="1">
    <location>
        <begin position="735"/>
        <end position="753"/>
    </location>
</feature>
<feature type="compositionally biased region" description="Acidic residues" evidence="1">
    <location>
        <begin position="164"/>
        <end position="176"/>
    </location>
</feature>
<feature type="compositionally biased region" description="Polar residues" evidence="1">
    <location>
        <begin position="837"/>
        <end position="849"/>
    </location>
</feature>
<feature type="compositionally biased region" description="Basic residues" evidence="1">
    <location>
        <begin position="785"/>
        <end position="798"/>
    </location>
</feature>
<feature type="region of interest" description="Disordered" evidence="1">
    <location>
        <begin position="1"/>
        <end position="29"/>
    </location>
</feature>
<sequence length="1274" mass="133654">MRSMQLRDSSMRRVPGRYQEDLGPSRADRPIFAHPDVPFNAALVQHCAHPSLPLNYPGVGPSEAERARLQALAAAEQAEINGDREEQELADGEGSSAGATSDQDSEDADSDAGSVFEVWTRRPRGVRAARQEQAGPSLNSMIDDLTISEPALRTVGHQVGQEVSDQEVSDQEESDESPLAAAEPTPTTADTTPAPPTRPAYVAKIPRRKPGQKPADAGENTDHGNTALRPTWADLSDGIKFAIAHDTTRTAPLSQAVQSLDLGHVEVASLLGLITEEAEKAQGFAALLAQHHDGAGAPAAEELAALSPITEGIAAREVRRGQAFLRSLGMGDVAAGLGFWEGTGGDFHEVQIDEVCRDLVGGSDHSAGGEGGSCGSTGVQNLAGEAEFLPRPDLPAGTIDPQQLVSGARPVRAEGLELVRVPRSLGLHPANYAVGGNSGRRYSALDESEWPAWEALHDDGLVAEDALAIYTAHSLVSRETTFLSAEELAVVDAARPAEMLGSAPVPDPDDLDYEVNHLLPPANGFSFQHQAGEGSYPYPYAPGNGYSNPFEGDYALDMFADSPLAPAAPADELGSSQTVDEEQALRGAAVAGDADCDMVDVSAEAASEQIPAPPNPSLGPSEVHQPVPAEQLDPAEMDPNLLAIERFVNAPRPIIRQLNPELAASAAEITARLAREARRVHFEDELPLPSAPRRQAPTQEPEYVLEDEEDDSAILDSGRGPRSRVDDAGDGDWNPPRTRAPRGPRASRATASAPRKRARTQSPAADQPTPAAPTSESAADNAATKTKRGRGRPPRKKSPVPDPASQAPADPAPSPTPSMTAASMLSTQGEEQFAIPQPSTAEPGPTSSIGGPMERLTTPVPSDGLEDPFVDAPSADLPSTEPSPPAEPAPQEQKKSRSRKMSEDNDEDYAEPAPKRRRKKAEPKLDDNGQPIKPPRGRPRTGPPYSVDANKMMRSSEGEEMTRLQLEQAFTPAERKYLPGGKIGGGRFEIIATGVIWSFLPETQAQIDKENKAVSRRGNADRSNKNRGSGTGVNASKTQAEDTGQQDAAPTTPAKPTALSGPAAQLSLTPAKSLGLSPPVGKSKQRTLVGIIRPNAPAHIALPPQPIGPPATTVPVTPGTTTAAPAPPAPAPAPAPAAAPRPRAPRSRATQPRGPRAPRAPRTSGTAAPRSRAPRPNPAPPTTTTTATAPAVPAPAAPPLPSANPAVAARVAELNMRCSRYNVPTRDRFDTDAEFLTHAEGMLPLLYPKLGGGGGGAPPAPAPGPARGGYDSFI</sequence>
<feature type="compositionally biased region" description="Low complexity" evidence="1">
    <location>
        <begin position="1048"/>
        <end position="1058"/>
    </location>
</feature>
<protein>
    <submittedName>
        <fullName evidence="2">Uncharacterized protein</fullName>
    </submittedName>
</protein>
<feature type="compositionally biased region" description="Low complexity" evidence="1">
    <location>
        <begin position="1140"/>
        <end position="1154"/>
    </location>
</feature>
<feature type="region of interest" description="Disordered" evidence="1">
    <location>
        <begin position="683"/>
        <end position="963"/>
    </location>
</feature>
<dbReference type="EMBL" id="MU854349">
    <property type="protein sequence ID" value="KAK4041946.1"/>
    <property type="molecule type" value="Genomic_DNA"/>
</dbReference>
<feature type="region of interest" description="Disordered" evidence="1">
    <location>
        <begin position="1100"/>
        <end position="1200"/>
    </location>
</feature>
<feature type="region of interest" description="Disordered" evidence="1">
    <location>
        <begin position="1253"/>
        <end position="1274"/>
    </location>
</feature>
<dbReference type="Proteomes" id="UP001303115">
    <property type="component" value="Unassembled WGS sequence"/>
</dbReference>
<feature type="region of interest" description="Disordered" evidence="1">
    <location>
        <begin position="160"/>
        <end position="226"/>
    </location>
</feature>
<feature type="compositionally biased region" description="Polar residues" evidence="1">
    <location>
        <begin position="1026"/>
        <end position="1046"/>
    </location>
</feature>
<feature type="compositionally biased region" description="Basic and acidic residues" evidence="1">
    <location>
        <begin position="1009"/>
        <end position="1024"/>
    </location>
</feature>
<feature type="compositionally biased region" description="Low complexity" evidence="1">
    <location>
        <begin position="760"/>
        <end position="779"/>
    </location>
</feature>
<gene>
    <name evidence="2" type="ORF">C8A01DRAFT_34057</name>
</gene>
<comment type="caution">
    <text evidence="2">The sequence shown here is derived from an EMBL/GenBank/DDBJ whole genome shotgun (WGS) entry which is preliminary data.</text>
</comment>
<accession>A0AAN6STV2</accession>
<evidence type="ECO:0000313" key="2">
    <source>
        <dbReference type="EMBL" id="KAK4041946.1"/>
    </source>
</evidence>
<keyword evidence="3" id="KW-1185">Reference proteome</keyword>
<reference evidence="3" key="1">
    <citation type="journal article" date="2023" name="Mol. Phylogenet. Evol.">
        <title>Genome-scale phylogeny and comparative genomics of the fungal order Sordariales.</title>
        <authorList>
            <person name="Hensen N."/>
            <person name="Bonometti L."/>
            <person name="Westerberg I."/>
            <person name="Brannstrom I.O."/>
            <person name="Guillou S."/>
            <person name="Cros-Aarteil S."/>
            <person name="Calhoun S."/>
            <person name="Haridas S."/>
            <person name="Kuo A."/>
            <person name="Mondo S."/>
            <person name="Pangilinan J."/>
            <person name="Riley R."/>
            <person name="LaButti K."/>
            <person name="Andreopoulos B."/>
            <person name="Lipzen A."/>
            <person name="Chen C."/>
            <person name="Yan M."/>
            <person name="Daum C."/>
            <person name="Ng V."/>
            <person name="Clum A."/>
            <person name="Steindorff A."/>
            <person name="Ohm R.A."/>
            <person name="Martin F."/>
            <person name="Silar P."/>
            <person name="Natvig D.O."/>
            <person name="Lalanne C."/>
            <person name="Gautier V."/>
            <person name="Ament-Velasquez S.L."/>
            <person name="Kruys A."/>
            <person name="Hutchinson M.I."/>
            <person name="Powell A.J."/>
            <person name="Barry K."/>
            <person name="Miller A.N."/>
            <person name="Grigoriev I.V."/>
            <person name="Debuchy R."/>
            <person name="Gladieux P."/>
            <person name="Hiltunen Thoren M."/>
            <person name="Johannesson H."/>
        </authorList>
    </citation>
    <scope>NUCLEOTIDE SEQUENCE [LARGE SCALE GENOMIC DNA]</scope>
    <source>
        <strain evidence="3">CBS 284.82</strain>
    </source>
</reference>
<dbReference type="AlphaFoldDB" id="A0AAN6STV2"/>
<feature type="compositionally biased region" description="Low complexity" evidence="1">
    <location>
        <begin position="180"/>
        <end position="192"/>
    </location>
</feature>
<feature type="region of interest" description="Disordered" evidence="1">
    <location>
        <begin position="1009"/>
        <end position="1061"/>
    </location>
</feature>
<feature type="compositionally biased region" description="Acidic residues" evidence="1">
    <location>
        <begin position="703"/>
        <end position="713"/>
    </location>
</feature>
<feature type="compositionally biased region" description="Low complexity" evidence="1">
    <location>
        <begin position="1182"/>
        <end position="1191"/>
    </location>
</feature>
<feature type="region of interest" description="Disordered" evidence="1">
    <location>
        <begin position="80"/>
        <end position="119"/>
    </location>
</feature>
<feature type="compositionally biased region" description="Pro residues" evidence="1">
    <location>
        <begin position="1125"/>
        <end position="1139"/>
    </location>
</feature>
<feature type="compositionally biased region" description="Low complexity" evidence="1">
    <location>
        <begin position="1160"/>
        <end position="1171"/>
    </location>
</feature>
<feature type="compositionally biased region" description="Basic and acidic residues" evidence="1">
    <location>
        <begin position="892"/>
        <end position="903"/>
    </location>
</feature>
<name>A0AAN6STV2_9PEZI</name>